<proteinExistence type="predicted"/>
<protein>
    <recommendedName>
        <fullName evidence="3">Chloramphenicol 3-O phosphotransferase</fullName>
    </recommendedName>
</protein>
<dbReference type="EMBL" id="BMND01000079">
    <property type="protein sequence ID" value="GGN65319.1"/>
    <property type="molecule type" value="Genomic_DNA"/>
</dbReference>
<sequence>MTTHVIVLNGGSSAGTSTLARALQETLPRPWLAFGVDTFVAALPPALTDSPDGLVLAPDGTVSVGPAFRTLETAWLHGIAAMARTGAGIILDEVLLSGAAGQARWSRALDGLTVLWVGVHCDPATAAARELARGDRVVGMATTQAALVHQGVDYDLEVNTTSTSPAACAELVASHVAG</sequence>
<accession>A0ABQ2K3A6</accession>
<dbReference type="PIRSF" id="PIRSF007531">
    <property type="entry name" value="CPT"/>
    <property type="match status" value="1"/>
</dbReference>
<name>A0ABQ2K3A6_9ACTN</name>
<dbReference type="NCBIfam" id="NF033114">
    <property type="entry name" value="phos_trans_CPT"/>
    <property type="match status" value="1"/>
</dbReference>
<evidence type="ECO:0008006" key="3">
    <source>
        <dbReference type="Google" id="ProtNLM"/>
    </source>
</evidence>
<dbReference type="Proteomes" id="UP000600080">
    <property type="component" value="Unassembled WGS sequence"/>
</dbReference>
<keyword evidence="2" id="KW-1185">Reference proteome</keyword>
<dbReference type="SUPFAM" id="SSF52540">
    <property type="entry name" value="P-loop containing nucleoside triphosphate hydrolases"/>
    <property type="match status" value="1"/>
</dbReference>
<dbReference type="InterPro" id="IPR027417">
    <property type="entry name" value="P-loop_NTPase"/>
</dbReference>
<dbReference type="Gene3D" id="3.40.50.300">
    <property type="entry name" value="P-loop containing nucleotide triphosphate hydrolases"/>
    <property type="match status" value="1"/>
</dbReference>
<dbReference type="Pfam" id="PF07931">
    <property type="entry name" value="CPT"/>
    <property type="match status" value="1"/>
</dbReference>
<evidence type="ECO:0000313" key="1">
    <source>
        <dbReference type="EMBL" id="GGN65319.1"/>
    </source>
</evidence>
<evidence type="ECO:0000313" key="2">
    <source>
        <dbReference type="Proteomes" id="UP000600080"/>
    </source>
</evidence>
<dbReference type="GeneID" id="301552495"/>
<dbReference type="InterPro" id="IPR012853">
    <property type="entry name" value="CPT"/>
</dbReference>
<dbReference type="RefSeq" id="WP_189104764.1">
    <property type="nucleotide sequence ID" value="NZ_BMND01000079.1"/>
</dbReference>
<organism evidence="1 2">
    <name type="scientific">Streptomyces kronopolitis</name>
    <dbReference type="NCBI Taxonomy" id="1612435"/>
    <lineage>
        <taxon>Bacteria</taxon>
        <taxon>Bacillati</taxon>
        <taxon>Actinomycetota</taxon>
        <taxon>Actinomycetes</taxon>
        <taxon>Kitasatosporales</taxon>
        <taxon>Streptomycetaceae</taxon>
        <taxon>Streptomyces</taxon>
    </lineage>
</organism>
<gene>
    <name evidence="1" type="ORF">GCM10012285_68000</name>
</gene>
<reference evidence="2" key="1">
    <citation type="journal article" date="2019" name="Int. J. Syst. Evol. Microbiol.">
        <title>The Global Catalogue of Microorganisms (GCM) 10K type strain sequencing project: providing services to taxonomists for standard genome sequencing and annotation.</title>
        <authorList>
            <consortium name="The Broad Institute Genomics Platform"/>
            <consortium name="The Broad Institute Genome Sequencing Center for Infectious Disease"/>
            <person name="Wu L."/>
            <person name="Ma J."/>
        </authorList>
    </citation>
    <scope>NUCLEOTIDE SEQUENCE [LARGE SCALE GENOMIC DNA]</scope>
    <source>
        <strain evidence="2">CGMCC 4.7323</strain>
    </source>
</reference>
<comment type="caution">
    <text evidence="1">The sequence shown here is derived from an EMBL/GenBank/DDBJ whole genome shotgun (WGS) entry which is preliminary data.</text>
</comment>